<dbReference type="EMBL" id="PFRH01000081">
    <property type="protein sequence ID" value="PJC52534.1"/>
    <property type="molecule type" value="Genomic_DNA"/>
</dbReference>
<accession>A0A2M8F9W2</accession>
<dbReference type="AlphaFoldDB" id="A0A2M8F9W2"/>
<protein>
    <submittedName>
        <fullName evidence="1">Uncharacterized protein</fullName>
    </submittedName>
</protein>
<comment type="caution">
    <text evidence="1">The sequence shown here is derived from an EMBL/GenBank/DDBJ whole genome shotgun (WGS) entry which is preliminary data.</text>
</comment>
<reference evidence="2" key="1">
    <citation type="submission" date="2017-09" db="EMBL/GenBank/DDBJ databases">
        <title>Depth-based differentiation of microbial function through sediment-hosted aquifers and enrichment of novel symbionts in the deep terrestrial subsurface.</title>
        <authorList>
            <person name="Probst A.J."/>
            <person name="Ladd B."/>
            <person name="Jarett J.K."/>
            <person name="Geller-Mcgrath D.E."/>
            <person name="Sieber C.M.K."/>
            <person name="Emerson J.B."/>
            <person name="Anantharaman K."/>
            <person name="Thomas B.C."/>
            <person name="Malmstrom R."/>
            <person name="Stieglmeier M."/>
            <person name="Klingl A."/>
            <person name="Woyke T."/>
            <person name="Ryan C.M."/>
            <person name="Banfield J.F."/>
        </authorList>
    </citation>
    <scope>NUCLEOTIDE SEQUENCE [LARGE SCALE GENOMIC DNA]</scope>
</reference>
<dbReference type="Proteomes" id="UP000231456">
    <property type="component" value="Unassembled WGS sequence"/>
</dbReference>
<name>A0A2M8F9W2_9BACT</name>
<gene>
    <name evidence="1" type="ORF">CO030_02360</name>
</gene>
<sequence>MEEQILKKLEEQSGTLDSLVKKVDDQADILQSHEKQIDNIARFAMENKTDIEWIKENMSTKEDHREVMNTLDTIVKMMTKRDQEMTFMGERVKRVENDVKKLKVVSGVA</sequence>
<evidence type="ECO:0000313" key="2">
    <source>
        <dbReference type="Proteomes" id="UP000231456"/>
    </source>
</evidence>
<evidence type="ECO:0000313" key="1">
    <source>
        <dbReference type="EMBL" id="PJC52534.1"/>
    </source>
</evidence>
<proteinExistence type="predicted"/>
<organism evidence="1 2">
    <name type="scientific">Candidatus Magasanikbacteria bacterium CG_4_9_14_0_2_um_filter_42_11</name>
    <dbReference type="NCBI Taxonomy" id="1974643"/>
    <lineage>
        <taxon>Bacteria</taxon>
        <taxon>Candidatus Magasanikiibacteriota</taxon>
    </lineage>
</organism>